<keyword evidence="3" id="KW-1015">Disulfide bond</keyword>
<evidence type="ECO:0000256" key="2">
    <source>
        <dbReference type="ARBA" id="ARBA00022982"/>
    </source>
</evidence>
<accession>A0A645IKF2</accession>
<dbReference type="AlphaFoldDB" id="A0A645IKF2"/>
<dbReference type="GO" id="GO:0005829">
    <property type="term" value="C:cytosol"/>
    <property type="evidence" value="ECO:0007669"/>
    <property type="project" value="TreeGrafter"/>
</dbReference>
<evidence type="ECO:0000313" key="6">
    <source>
        <dbReference type="EMBL" id="MPN51785.1"/>
    </source>
</evidence>
<evidence type="ECO:0000256" key="3">
    <source>
        <dbReference type="ARBA" id="ARBA00023157"/>
    </source>
</evidence>
<dbReference type="PANTHER" id="PTHR45663">
    <property type="entry name" value="GEO12009P1"/>
    <property type="match status" value="1"/>
</dbReference>
<keyword evidence="4" id="KW-0676">Redox-active center</keyword>
<protein>
    <submittedName>
        <fullName evidence="6">Thioredoxin</fullName>
    </submittedName>
</protein>
<dbReference type="EMBL" id="VSSQ01117259">
    <property type="protein sequence ID" value="MPN51785.1"/>
    <property type="molecule type" value="Genomic_DNA"/>
</dbReference>
<evidence type="ECO:0000256" key="4">
    <source>
        <dbReference type="ARBA" id="ARBA00023284"/>
    </source>
</evidence>
<sequence>MSAISMDASKFDTDVLQADLPVLVDFWAEWCGPCRMVGPVVEELADELDGKVLVCKLNVDEAGEVAERYGIMSIPTLMVFVGGEEKERIVGVRNKNDLMSVLNNYIGQ</sequence>
<dbReference type="PANTHER" id="PTHR45663:SF11">
    <property type="entry name" value="GEO12009P1"/>
    <property type="match status" value="1"/>
</dbReference>
<keyword evidence="1" id="KW-0813">Transport</keyword>
<dbReference type="InterPro" id="IPR005746">
    <property type="entry name" value="Thioredoxin"/>
</dbReference>
<dbReference type="InterPro" id="IPR013766">
    <property type="entry name" value="Thioredoxin_domain"/>
</dbReference>
<dbReference type="PIRSF" id="PIRSF000077">
    <property type="entry name" value="Thioredoxin"/>
    <property type="match status" value="1"/>
</dbReference>
<gene>
    <name evidence="6" type="primary">trxA_82</name>
    <name evidence="6" type="ORF">SDC9_199434</name>
</gene>
<dbReference type="FunFam" id="3.40.30.10:FF:000001">
    <property type="entry name" value="Thioredoxin"/>
    <property type="match status" value="1"/>
</dbReference>
<dbReference type="Gene3D" id="3.40.30.10">
    <property type="entry name" value="Glutaredoxin"/>
    <property type="match status" value="1"/>
</dbReference>
<dbReference type="InterPro" id="IPR017937">
    <property type="entry name" value="Thioredoxin_CS"/>
</dbReference>
<dbReference type="PRINTS" id="PR00421">
    <property type="entry name" value="THIOREDOXIN"/>
</dbReference>
<comment type="caution">
    <text evidence="6">The sequence shown here is derived from an EMBL/GenBank/DDBJ whole genome shotgun (WGS) entry which is preliminary data.</text>
</comment>
<dbReference type="Pfam" id="PF00085">
    <property type="entry name" value="Thioredoxin"/>
    <property type="match status" value="1"/>
</dbReference>
<dbReference type="InterPro" id="IPR036249">
    <property type="entry name" value="Thioredoxin-like_sf"/>
</dbReference>
<dbReference type="CDD" id="cd02947">
    <property type="entry name" value="TRX_family"/>
    <property type="match status" value="1"/>
</dbReference>
<evidence type="ECO:0000259" key="5">
    <source>
        <dbReference type="PROSITE" id="PS51352"/>
    </source>
</evidence>
<keyword evidence="2" id="KW-0249">Electron transport</keyword>
<dbReference type="PROSITE" id="PS00194">
    <property type="entry name" value="THIOREDOXIN_1"/>
    <property type="match status" value="1"/>
</dbReference>
<evidence type="ECO:0000256" key="1">
    <source>
        <dbReference type="ARBA" id="ARBA00022448"/>
    </source>
</evidence>
<proteinExistence type="predicted"/>
<reference evidence="6" key="1">
    <citation type="submission" date="2019-08" db="EMBL/GenBank/DDBJ databases">
        <authorList>
            <person name="Kucharzyk K."/>
            <person name="Murdoch R.W."/>
            <person name="Higgins S."/>
            <person name="Loffler F."/>
        </authorList>
    </citation>
    <scope>NUCLEOTIDE SEQUENCE</scope>
</reference>
<dbReference type="SUPFAM" id="SSF52833">
    <property type="entry name" value="Thioredoxin-like"/>
    <property type="match status" value="1"/>
</dbReference>
<name>A0A645IKF2_9ZZZZ</name>
<dbReference type="GO" id="GO:0045454">
    <property type="term" value="P:cell redox homeostasis"/>
    <property type="evidence" value="ECO:0007669"/>
    <property type="project" value="TreeGrafter"/>
</dbReference>
<dbReference type="NCBIfam" id="TIGR01068">
    <property type="entry name" value="thioredoxin"/>
    <property type="match status" value="1"/>
</dbReference>
<dbReference type="PROSITE" id="PS51352">
    <property type="entry name" value="THIOREDOXIN_2"/>
    <property type="match status" value="1"/>
</dbReference>
<organism evidence="6">
    <name type="scientific">bioreactor metagenome</name>
    <dbReference type="NCBI Taxonomy" id="1076179"/>
    <lineage>
        <taxon>unclassified sequences</taxon>
        <taxon>metagenomes</taxon>
        <taxon>ecological metagenomes</taxon>
    </lineage>
</organism>
<dbReference type="GO" id="GO:0015035">
    <property type="term" value="F:protein-disulfide reductase activity"/>
    <property type="evidence" value="ECO:0007669"/>
    <property type="project" value="InterPro"/>
</dbReference>
<feature type="domain" description="Thioredoxin" evidence="5">
    <location>
        <begin position="1"/>
        <end position="107"/>
    </location>
</feature>